<reference evidence="3 4" key="1">
    <citation type="journal article" date="2004" name="Nature">
        <title>Genome evolution in yeasts.</title>
        <authorList>
            <consortium name="Genolevures"/>
            <person name="Dujon B."/>
            <person name="Sherman D."/>
            <person name="Fischer G."/>
            <person name="Durrens P."/>
            <person name="Casaregola S."/>
            <person name="Lafontaine I."/>
            <person name="de Montigny J."/>
            <person name="Marck C."/>
            <person name="Neuveglise C."/>
            <person name="Talla E."/>
            <person name="Goffard N."/>
            <person name="Frangeul L."/>
            <person name="Aigle M."/>
            <person name="Anthouard V."/>
            <person name="Babour A."/>
            <person name="Barbe V."/>
            <person name="Barnay S."/>
            <person name="Blanchin S."/>
            <person name="Beckerich J.M."/>
            <person name="Beyne E."/>
            <person name="Bleykasten C."/>
            <person name="Boisrame A."/>
            <person name="Boyer J."/>
            <person name="Cattolico L."/>
            <person name="Confanioleri F."/>
            <person name="de Daruvar A."/>
            <person name="Despons L."/>
            <person name="Fabre E."/>
            <person name="Fairhead C."/>
            <person name="Ferry-Dumazet H."/>
            <person name="Groppi A."/>
            <person name="Hantraye F."/>
            <person name="Hennequin C."/>
            <person name="Jauniaux N."/>
            <person name="Joyet P."/>
            <person name="Kachouri R."/>
            <person name="Kerrest A."/>
            <person name="Koszul R."/>
            <person name="Lemaire M."/>
            <person name="Lesur I."/>
            <person name="Ma L."/>
            <person name="Muller H."/>
            <person name="Nicaud J.M."/>
            <person name="Nikolski M."/>
            <person name="Oztas S."/>
            <person name="Ozier-Kalogeropoulos O."/>
            <person name="Pellenz S."/>
            <person name="Potier S."/>
            <person name="Richard G.F."/>
            <person name="Straub M.L."/>
            <person name="Suleau A."/>
            <person name="Swennene D."/>
            <person name="Tekaia F."/>
            <person name="Wesolowski-Louvel M."/>
            <person name="Westhof E."/>
            <person name="Wirth B."/>
            <person name="Zeniou-Meyer M."/>
            <person name="Zivanovic I."/>
            <person name="Bolotin-Fukuhara M."/>
            <person name="Thierry A."/>
            <person name="Bouchier C."/>
            <person name="Caudron B."/>
            <person name="Scarpelli C."/>
            <person name="Gaillardin C."/>
            <person name="Weissenbach J."/>
            <person name="Wincker P."/>
            <person name="Souciet J.L."/>
        </authorList>
    </citation>
    <scope>NUCLEOTIDE SEQUENCE [LARGE SCALE GENOMIC DNA]</scope>
    <source>
        <strain evidence="4">ATCC 36239 / CBS 767 / BCRC 21394 / JCM 1990 / NBRC 0083 / IGC 2968</strain>
    </source>
</reference>
<dbReference type="AlphaFoldDB" id="B5RV09"/>
<dbReference type="RefSeq" id="XP_002770553.1">
    <property type="nucleotide sequence ID" value="XM_002770507.1"/>
</dbReference>
<dbReference type="Proteomes" id="UP000000599">
    <property type="component" value="Chromosome G"/>
</dbReference>
<dbReference type="EMBL" id="CR382139">
    <property type="protein sequence ID" value="CAR65888.1"/>
    <property type="molecule type" value="Genomic_DNA"/>
</dbReference>
<dbReference type="KEGG" id="dha:DEHA2G01144g"/>
<feature type="compositionally biased region" description="Basic and acidic residues" evidence="1">
    <location>
        <begin position="513"/>
        <end position="523"/>
    </location>
</feature>
<feature type="region of interest" description="Disordered" evidence="1">
    <location>
        <begin position="483"/>
        <end position="557"/>
    </location>
</feature>
<dbReference type="PANTHER" id="PTHR46622">
    <property type="entry name" value="DNA-DEPENDENT METALLOPROTEASE WSS1"/>
    <property type="match status" value="1"/>
</dbReference>
<sequence>MVLQGRTNKKQTKAVDKPSPTANISKIGSLKRFSDQDYANSLLHQVAKSVAPILHMNNFKVGTLCEMYPKNPNLLGLNVNRGQKILIRLRYHSNDKSFYPLGDIIGTMLHELTHNLYGPHDAKFYKFLDGLKKDFENIQYGTLAKSNYVCEEQTLGGAYNPRGGYISVREKRIAALSAHKFKSESRKLGTSAASNRMNKAKMPSDPAALRKLILEATERRLKDSKWCPTAEVDTKDIEPANDDLDIVIVDEEENGEQEESNLKLHQTSNKKSLLDKNDAEFKEVIDLTNEEYEGKLIGDDEIIVIEGCEKEISQESTSSIMQPTTTTDSPLADTDNIRQAENGVNKNIVTSQMQAPSLLPPLDEDTQRGFTVNNAQETETETEIDEPVQYSSSPSYGRTFIYEGNSDKYPRRKLVADLDFDQILKKGDKIRISNPSPSLNEEVSLENIDVRSVGDKSVQETMHVKKDSFLIGDSEQNYTQIAKSENITEPTNKSNKNTSEQAKMESKRRKSEKKKDSSKDSSKTAKNAKKTAKKAEQRELMKKTVKSIDFEDLFSKQ</sequence>
<dbReference type="STRING" id="284592.B5RV09"/>
<dbReference type="Pfam" id="PF08325">
    <property type="entry name" value="WLM"/>
    <property type="match status" value="1"/>
</dbReference>
<feature type="compositionally biased region" description="Polar residues" evidence="1">
    <location>
        <begin position="483"/>
        <end position="501"/>
    </location>
</feature>
<name>B5RV09_DEBHA</name>
<proteinExistence type="predicted"/>
<organism evidence="3 4">
    <name type="scientific">Debaryomyces hansenii (strain ATCC 36239 / CBS 767 / BCRC 21394 / JCM 1990 / NBRC 0083 / IGC 2968)</name>
    <name type="common">Yeast</name>
    <name type="synonym">Torulaspora hansenii</name>
    <dbReference type="NCBI Taxonomy" id="284592"/>
    <lineage>
        <taxon>Eukaryota</taxon>
        <taxon>Fungi</taxon>
        <taxon>Dikarya</taxon>
        <taxon>Ascomycota</taxon>
        <taxon>Saccharomycotina</taxon>
        <taxon>Pichiomycetes</taxon>
        <taxon>Debaryomycetaceae</taxon>
        <taxon>Debaryomyces</taxon>
    </lineage>
</organism>
<dbReference type="HOGENOM" id="CLU_489170_0_0_1"/>
<dbReference type="VEuPathDB" id="FungiDB:DEHA2G01144g"/>
<evidence type="ECO:0000313" key="3">
    <source>
        <dbReference type="EMBL" id="CAR65888.1"/>
    </source>
</evidence>
<dbReference type="GO" id="GO:0006281">
    <property type="term" value="P:DNA repair"/>
    <property type="evidence" value="ECO:0007669"/>
    <property type="project" value="TreeGrafter"/>
</dbReference>
<dbReference type="PANTHER" id="PTHR46622:SF1">
    <property type="entry name" value="DNA-DEPENDENT METALLOPROTEASE WSS1"/>
    <property type="match status" value="1"/>
</dbReference>
<dbReference type="GeneID" id="8999097"/>
<dbReference type="InterPro" id="IPR053000">
    <property type="entry name" value="WSS1-like_metalloprotease"/>
</dbReference>
<evidence type="ECO:0000313" key="4">
    <source>
        <dbReference type="Proteomes" id="UP000000599"/>
    </source>
</evidence>
<dbReference type="InParanoid" id="B5RV09"/>
<protein>
    <submittedName>
        <fullName evidence="3">DEHA2G01144p</fullName>
    </submittedName>
</protein>
<dbReference type="OMA" id="KDSKWCP"/>
<gene>
    <name evidence="3" type="ordered locus">DEHA2G01144g</name>
</gene>
<dbReference type="InterPro" id="IPR013536">
    <property type="entry name" value="WLM_dom"/>
</dbReference>
<dbReference type="PROSITE" id="PS51397">
    <property type="entry name" value="WLM"/>
    <property type="match status" value="1"/>
</dbReference>
<evidence type="ECO:0000256" key="1">
    <source>
        <dbReference type="SAM" id="MobiDB-lite"/>
    </source>
</evidence>
<feature type="compositionally biased region" description="Basic and acidic residues" evidence="1">
    <location>
        <begin position="533"/>
        <end position="557"/>
    </location>
</feature>
<feature type="region of interest" description="Disordered" evidence="1">
    <location>
        <begin position="1"/>
        <end position="20"/>
    </location>
</feature>
<dbReference type="GO" id="GO:0008237">
    <property type="term" value="F:metallopeptidase activity"/>
    <property type="evidence" value="ECO:0007669"/>
    <property type="project" value="TreeGrafter"/>
</dbReference>
<evidence type="ECO:0000259" key="2">
    <source>
        <dbReference type="PROSITE" id="PS51397"/>
    </source>
</evidence>
<accession>B5RV09</accession>
<keyword evidence="4" id="KW-1185">Reference proteome</keyword>
<dbReference type="eggNOG" id="KOG4842">
    <property type="taxonomic scope" value="Eukaryota"/>
</dbReference>
<feature type="domain" description="WLM" evidence="2">
    <location>
        <begin position="15"/>
        <end position="222"/>
    </location>
</feature>
<dbReference type="GO" id="GO:0005634">
    <property type="term" value="C:nucleus"/>
    <property type="evidence" value="ECO:0007669"/>
    <property type="project" value="TreeGrafter"/>
</dbReference>
<dbReference type="OrthoDB" id="49605at2759"/>